<accession>A0A4U6XA36</accession>
<gene>
    <name evidence="1" type="ORF">CTA1_8141</name>
</gene>
<sequence length="61" mass="6805">MFLYSLSVAGIALEHILMPEAIRSAQNLADARFLGLAADTYDRTCWVLNSLEKIANFHHGK</sequence>
<evidence type="ECO:0000313" key="2">
    <source>
        <dbReference type="Proteomes" id="UP000310108"/>
    </source>
</evidence>
<comment type="caution">
    <text evidence="1">The sequence shown here is derived from an EMBL/GenBank/DDBJ whole genome shotgun (WGS) entry which is preliminary data.</text>
</comment>
<dbReference type="Proteomes" id="UP000310108">
    <property type="component" value="Unassembled WGS sequence"/>
</dbReference>
<protein>
    <submittedName>
        <fullName evidence="1">Uncharacterized protein</fullName>
    </submittedName>
</protein>
<name>A0A4U6XA36_9PEZI</name>
<proteinExistence type="predicted"/>
<dbReference type="EMBL" id="PJEX01000256">
    <property type="protein sequence ID" value="TKW52184.1"/>
    <property type="molecule type" value="Genomic_DNA"/>
</dbReference>
<dbReference type="STRING" id="1306861.A0A4U6XA36"/>
<keyword evidence="2" id="KW-1185">Reference proteome</keyword>
<organism evidence="1 2">
    <name type="scientific">Colletotrichum tanaceti</name>
    <dbReference type="NCBI Taxonomy" id="1306861"/>
    <lineage>
        <taxon>Eukaryota</taxon>
        <taxon>Fungi</taxon>
        <taxon>Dikarya</taxon>
        <taxon>Ascomycota</taxon>
        <taxon>Pezizomycotina</taxon>
        <taxon>Sordariomycetes</taxon>
        <taxon>Hypocreomycetidae</taxon>
        <taxon>Glomerellales</taxon>
        <taxon>Glomerellaceae</taxon>
        <taxon>Colletotrichum</taxon>
        <taxon>Colletotrichum destructivum species complex</taxon>
    </lineage>
</organism>
<reference evidence="1 2" key="1">
    <citation type="journal article" date="2019" name="PLoS ONE">
        <title>Comparative genome analysis indicates high evolutionary potential of pathogenicity genes in Colletotrichum tanaceti.</title>
        <authorList>
            <person name="Lelwala R.V."/>
            <person name="Korhonen P.K."/>
            <person name="Young N.D."/>
            <person name="Scott J.B."/>
            <person name="Ades P.A."/>
            <person name="Gasser R.B."/>
            <person name="Taylor P.W.J."/>
        </authorList>
    </citation>
    <scope>NUCLEOTIDE SEQUENCE [LARGE SCALE GENOMIC DNA]</scope>
    <source>
        <strain evidence="1">BRIP57314</strain>
    </source>
</reference>
<evidence type="ECO:0000313" key="1">
    <source>
        <dbReference type="EMBL" id="TKW52184.1"/>
    </source>
</evidence>
<dbReference type="AlphaFoldDB" id="A0A4U6XA36"/>